<accession>A0A3B3CHQ8</accession>
<evidence type="ECO:0000256" key="7">
    <source>
        <dbReference type="SAM" id="MobiDB-lite"/>
    </source>
</evidence>
<evidence type="ECO:0000256" key="3">
    <source>
        <dbReference type="ARBA" id="ARBA00022833"/>
    </source>
</evidence>
<keyword evidence="2 5" id="KW-0863">Zinc-finger</keyword>
<evidence type="ECO:0000313" key="9">
    <source>
        <dbReference type="Ensembl" id="ENSOMEP00000017116.1"/>
    </source>
</evidence>
<comment type="subcellular location">
    <subcellularLocation>
        <location evidence="6">Nucleus</location>
        <location evidence="6">Nucleoplasm</location>
    </subcellularLocation>
</comment>
<dbReference type="Pfam" id="PF05485">
    <property type="entry name" value="THAP"/>
    <property type="match status" value="1"/>
</dbReference>
<evidence type="ECO:0000256" key="6">
    <source>
        <dbReference type="RuleBase" id="RU369073"/>
    </source>
</evidence>
<keyword evidence="6" id="KW-0175">Coiled coil</keyword>
<dbReference type="AlphaFoldDB" id="A0A3B3CHQ8"/>
<dbReference type="PROSITE" id="PS50950">
    <property type="entry name" value="ZF_THAP"/>
    <property type="match status" value="1"/>
</dbReference>
<dbReference type="SUPFAM" id="SSF57716">
    <property type="entry name" value="Glucocorticoid receptor-like (DNA-binding domain)"/>
    <property type="match status" value="1"/>
</dbReference>
<comment type="similarity">
    <text evidence="6">Belongs to the THAP1 family.</text>
</comment>
<feature type="region of interest" description="Disordered" evidence="7">
    <location>
        <begin position="101"/>
        <end position="130"/>
    </location>
</feature>
<dbReference type="InterPro" id="IPR006612">
    <property type="entry name" value="THAP_Znf"/>
</dbReference>
<dbReference type="GO" id="GO:0043565">
    <property type="term" value="F:sequence-specific DNA binding"/>
    <property type="evidence" value="ECO:0007669"/>
    <property type="project" value="UniProtKB-UniRule"/>
</dbReference>
<feature type="compositionally biased region" description="Polar residues" evidence="7">
    <location>
        <begin position="110"/>
        <end position="119"/>
    </location>
</feature>
<keyword evidence="1" id="KW-0479">Metal-binding</keyword>
<dbReference type="GO" id="GO:0003700">
    <property type="term" value="F:DNA-binding transcription factor activity"/>
    <property type="evidence" value="ECO:0007669"/>
    <property type="project" value="UniProtKB-UniRule"/>
</dbReference>
<evidence type="ECO:0000313" key="10">
    <source>
        <dbReference type="Proteomes" id="UP000261560"/>
    </source>
</evidence>
<organism evidence="9 10">
    <name type="scientific">Oryzias melastigma</name>
    <name type="common">Marine medaka</name>
    <dbReference type="NCBI Taxonomy" id="30732"/>
    <lineage>
        <taxon>Eukaryota</taxon>
        <taxon>Metazoa</taxon>
        <taxon>Chordata</taxon>
        <taxon>Craniata</taxon>
        <taxon>Vertebrata</taxon>
        <taxon>Euteleostomi</taxon>
        <taxon>Actinopterygii</taxon>
        <taxon>Neopterygii</taxon>
        <taxon>Teleostei</taxon>
        <taxon>Neoteleostei</taxon>
        <taxon>Acanthomorphata</taxon>
        <taxon>Ovalentaria</taxon>
        <taxon>Atherinomorphae</taxon>
        <taxon>Beloniformes</taxon>
        <taxon>Adrianichthyidae</taxon>
        <taxon>Oryziinae</taxon>
        <taxon>Oryzias</taxon>
    </lineage>
</organism>
<name>A0A3B3CHQ8_ORYME</name>
<keyword evidence="6" id="KW-0539">Nucleus</keyword>
<reference evidence="9" key="2">
    <citation type="submission" date="2025-09" db="UniProtKB">
        <authorList>
            <consortium name="Ensembl"/>
        </authorList>
    </citation>
    <scope>IDENTIFICATION</scope>
</reference>
<evidence type="ECO:0000256" key="1">
    <source>
        <dbReference type="ARBA" id="ARBA00022723"/>
    </source>
</evidence>
<dbReference type="GO" id="GO:0001935">
    <property type="term" value="P:endothelial cell proliferation"/>
    <property type="evidence" value="ECO:0007669"/>
    <property type="project" value="UniProtKB-UniRule"/>
</dbReference>
<proteinExistence type="inferred from homology"/>
<protein>
    <recommendedName>
        <fullName evidence="6">THAP domain-containing protein 1</fullName>
    </recommendedName>
</protein>
<dbReference type="InterPro" id="IPR026516">
    <property type="entry name" value="THAP1/10"/>
</dbReference>
<dbReference type="GO" id="GO:0008270">
    <property type="term" value="F:zinc ion binding"/>
    <property type="evidence" value="ECO:0007669"/>
    <property type="project" value="UniProtKB-KW"/>
</dbReference>
<sequence length="187" mass="21482">MGKRCVVMFCSNSCHTGQSVHVFPKNPVLRRQWIRFVEVKRANFKLTENSVICGAHFEKECMSNALKIAMGYSVRPLLSPDAVPTIQPAPTEEQMAKARRACRSKRPRDSQATTSTIQTKVPRKSRAVEKRETDRVSTRFLFICNSAKEKKVPILMCWQTLWSMGNNNNNKNAVLFQYFLLKTRQNI</sequence>
<feature type="domain" description="THAP-type" evidence="8">
    <location>
        <begin position="1"/>
        <end position="87"/>
    </location>
</feature>
<dbReference type="GeneTree" id="ENSGT01060000250681"/>
<dbReference type="SMART" id="SM00692">
    <property type="entry name" value="DM3"/>
    <property type="match status" value="1"/>
</dbReference>
<keyword evidence="3" id="KW-0862">Zinc</keyword>
<dbReference type="SMART" id="SM00980">
    <property type="entry name" value="THAP"/>
    <property type="match status" value="1"/>
</dbReference>
<dbReference type="Gene3D" id="6.20.210.20">
    <property type="entry name" value="THAP domain"/>
    <property type="match status" value="1"/>
</dbReference>
<reference evidence="9" key="1">
    <citation type="submission" date="2025-08" db="UniProtKB">
        <authorList>
            <consortium name="Ensembl"/>
        </authorList>
    </citation>
    <scope>IDENTIFICATION</scope>
</reference>
<evidence type="ECO:0000256" key="5">
    <source>
        <dbReference type="PROSITE-ProRule" id="PRU00309"/>
    </source>
</evidence>
<dbReference type="OMA" id="PLVSHCA"/>
<evidence type="ECO:0000256" key="4">
    <source>
        <dbReference type="ARBA" id="ARBA00023125"/>
    </source>
</evidence>
<dbReference type="PANTHER" id="PTHR46600:SF11">
    <property type="entry name" value="THAP DOMAIN-CONTAINING PROTEIN 10"/>
    <property type="match status" value="1"/>
</dbReference>
<keyword evidence="6" id="KW-0131">Cell cycle</keyword>
<keyword evidence="6" id="KW-0804">Transcription</keyword>
<keyword evidence="4 5" id="KW-0238">DNA-binding</keyword>
<keyword evidence="10" id="KW-1185">Reference proteome</keyword>
<dbReference type="PaxDb" id="30732-ENSOMEP00000017116"/>
<dbReference type="InterPro" id="IPR038441">
    <property type="entry name" value="THAP_Znf_sf"/>
</dbReference>
<dbReference type="Ensembl" id="ENSOMET00000025768.1">
    <property type="protein sequence ID" value="ENSOMEP00000017116.1"/>
    <property type="gene ID" value="ENSOMEG00000018808.1"/>
</dbReference>
<dbReference type="Proteomes" id="UP000261560">
    <property type="component" value="Unplaced"/>
</dbReference>
<dbReference type="GO" id="GO:0005654">
    <property type="term" value="C:nucleoplasm"/>
    <property type="evidence" value="ECO:0007669"/>
    <property type="project" value="UniProtKB-SubCell"/>
</dbReference>
<keyword evidence="6" id="KW-0805">Transcription regulation</keyword>
<dbReference type="PANTHER" id="PTHR46600">
    <property type="entry name" value="THAP DOMAIN-CONTAINING"/>
    <property type="match status" value="1"/>
</dbReference>
<evidence type="ECO:0000259" key="8">
    <source>
        <dbReference type="PROSITE" id="PS50950"/>
    </source>
</evidence>
<comment type="function">
    <text evidence="6">DNA-binding transcription regulator that regulates endothelial cell proliferation and G1/S cell-cycle progression. Specifically binds the 5'-[AT]NTNN[GT]GGCA[AGT]-3' core DNA sequence and acts by modulating expression of pRB-E2F cell-cycle target genes.</text>
</comment>
<evidence type="ECO:0000256" key="2">
    <source>
        <dbReference type="ARBA" id="ARBA00022771"/>
    </source>
</evidence>